<name>A0ABY7CCG4_9BASI</name>
<evidence type="ECO:0000256" key="1">
    <source>
        <dbReference type="SAM" id="MobiDB-lite"/>
    </source>
</evidence>
<dbReference type="PANTHER" id="PTHR28630:SF3">
    <property type="entry name" value="PEROXIREDOXIN-LIKE 2C"/>
    <property type="match status" value="1"/>
</dbReference>
<organism evidence="2 3">
    <name type="scientific">Puccinia triticina</name>
    <dbReference type="NCBI Taxonomy" id="208348"/>
    <lineage>
        <taxon>Eukaryota</taxon>
        <taxon>Fungi</taxon>
        <taxon>Dikarya</taxon>
        <taxon>Basidiomycota</taxon>
        <taxon>Pucciniomycotina</taxon>
        <taxon>Pucciniomycetes</taxon>
        <taxon>Pucciniales</taxon>
        <taxon>Pucciniaceae</taxon>
        <taxon>Puccinia</taxon>
    </lineage>
</organism>
<dbReference type="RefSeq" id="XP_053017687.1">
    <property type="nucleotide sequence ID" value="XM_053166468.1"/>
</dbReference>
<feature type="compositionally biased region" description="Polar residues" evidence="1">
    <location>
        <begin position="63"/>
        <end position="72"/>
    </location>
</feature>
<dbReference type="InterPro" id="IPR032801">
    <property type="entry name" value="PXL2A/B/C"/>
</dbReference>
<dbReference type="Pfam" id="PF13911">
    <property type="entry name" value="AhpC-TSA_2"/>
    <property type="match status" value="1"/>
</dbReference>
<reference evidence="2" key="1">
    <citation type="submission" date="2022-10" db="EMBL/GenBank/DDBJ databases">
        <title>Puccinia triticina Genome sequencing and assembly.</title>
        <authorList>
            <person name="Li C."/>
        </authorList>
    </citation>
    <scope>NUCLEOTIDE SEQUENCE</scope>
    <source>
        <strain evidence="2">Pt15</strain>
    </source>
</reference>
<sequence>MQAELVDGAGKAVKLEELIDRDFKTLVIFIRHFRSGYSQRYIKRLSKIANGELVPALAAHRQNPPSVSSLSKRSAPADGHDERQAGHWIRANGVKVVVIGNGNYQLIDSYRTILNCPFPIYTDLSKDQKVYKLLGMQKLKDVKLLQQAPQQQHPPASFHIHPLAYPALPGARAAAHHEPLVYESKLAFLSKVLYNAWRMPWQWAGDPQQLGGELVFEPVREEKRIKRKPIKYRLMAGGLLAKANSVRSTTTTTSSSSSDISCSPFRRPSCAIKSSPSRLPRVRDAVKEIQVQCKFIHQMTNYQDHFSIDELMMMSGIRLTSLIQRF</sequence>
<dbReference type="GeneID" id="77807363"/>
<feature type="region of interest" description="Disordered" evidence="1">
    <location>
        <begin position="62"/>
        <end position="84"/>
    </location>
</feature>
<dbReference type="Proteomes" id="UP001164743">
    <property type="component" value="Chromosome 2A"/>
</dbReference>
<proteinExistence type="predicted"/>
<accession>A0ABY7CCG4</accession>
<evidence type="ECO:0000313" key="3">
    <source>
        <dbReference type="Proteomes" id="UP001164743"/>
    </source>
</evidence>
<keyword evidence="3" id="KW-1185">Reference proteome</keyword>
<gene>
    <name evidence="2" type="ORF">PtA15_2A446</name>
</gene>
<evidence type="ECO:0000313" key="2">
    <source>
        <dbReference type="EMBL" id="WAQ82132.1"/>
    </source>
</evidence>
<protein>
    <submittedName>
        <fullName evidence="2">Uncharacterized protein</fullName>
    </submittedName>
</protein>
<dbReference type="EMBL" id="CP110422">
    <property type="protein sequence ID" value="WAQ82132.1"/>
    <property type="molecule type" value="Genomic_DNA"/>
</dbReference>
<dbReference type="PANTHER" id="PTHR28630">
    <property type="match status" value="1"/>
</dbReference>